<evidence type="ECO:0000313" key="2">
    <source>
        <dbReference type="Proteomes" id="UP001058074"/>
    </source>
</evidence>
<gene>
    <name evidence="1" type="ORF">rsdtw13_19130</name>
</gene>
<keyword evidence="2" id="KW-1185">Reference proteome</keyword>
<accession>A0ACB5RBZ4</accession>
<comment type="caution">
    <text evidence="1">The sequence shown here is derived from an EMBL/GenBank/DDBJ whole genome shotgun (WGS) entry which is preliminary data.</text>
</comment>
<organism evidence="1 2">
    <name type="scientific">Inconstantimicrobium mannanitabidum</name>
    <dbReference type="NCBI Taxonomy" id="1604901"/>
    <lineage>
        <taxon>Bacteria</taxon>
        <taxon>Bacillati</taxon>
        <taxon>Bacillota</taxon>
        <taxon>Clostridia</taxon>
        <taxon>Eubacteriales</taxon>
        <taxon>Clostridiaceae</taxon>
        <taxon>Inconstantimicrobium</taxon>
    </lineage>
</organism>
<reference evidence="1" key="1">
    <citation type="journal article" date="2025" name="Int. J. Syst. Evol. Microbiol.">
        <title>Inconstantimicrobium mannanitabidum sp. nov., a novel member of the family Clostridiaceae isolated from anoxic soil under the treatment of reductive soil disinfestation.</title>
        <authorList>
            <person name="Ueki A."/>
            <person name="Tonouchi A."/>
            <person name="Honma S."/>
            <person name="Kaku N."/>
            <person name="Ueki K."/>
        </authorList>
    </citation>
    <scope>NUCLEOTIDE SEQUENCE</scope>
    <source>
        <strain evidence="1">TW13</strain>
    </source>
</reference>
<sequence length="277" mass="31796">MKEIKIYRNIIKLKNIEMFYLDTKTEGPVILCLHGLWGRAENWVDFMKKYGNQYRVIAPDQRGHGLSSKPISKYTGEEMAEDIFELLAELNIESAILVGHSMGGRTAAYLAAEHPKLIKALAILDMSAAGPEKQSSMPLEELKENDGMTQDWPLPFSSLSEASNFIKQASSSNLEYEYFMKSLVETVEGYKMLFSAKAMTAIREYYEDWFHLLPSIKCLVLLIKSSNPEEVPDDEYNKMKSMISNCIPCKMSHPDHNVHLANKEEFYEYFDEFLMKI</sequence>
<name>A0ACB5RBZ4_9CLOT</name>
<protein>
    <submittedName>
        <fullName evidence="1">Uncharacterized protein</fullName>
    </submittedName>
</protein>
<proteinExistence type="predicted"/>
<evidence type="ECO:0000313" key="1">
    <source>
        <dbReference type="EMBL" id="GKX66655.1"/>
    </source>
</evidence>
<dbReference type="EMBL" id="BROD01000001">
    <property type="protein sequence ID" value="GKX66655.1"/>
    <property type="molecule type" value="Genomic_DNA"/>
</dbReference>
<dbReference type="Proteomes" id="UP001058074">
    <property type="component" value="Unassembled WGS sequence"/>
</dbReference>